<evidence type="ECO:0000256" key="1">
    <source>
        <dbReference type="ARBA" id="ARBA00004141"/>
    </source>
</evidence>
<dbReference type="PRINTS" id="PR00762">
    <property type="entry name" value="CLCHANNEL"/>
</dbReference>
<protein>
    <submittedName>
        <fullName evidence="10">Chloride channel protein</fullName>
    </submittedName>
</protein>
<feature type="transmembrane region" description="Helical" evidence="8">
    <location>
        <begin position="153"/>
        <end position="176"/>
    </location>
</feature>
<comment type="subcellular location">
    <subcellularLocation>
        <location evidence="1">Membrane</location>
        <topology evidence="1">Multi-pass membrane protein</topology>
    </subcellularLocation>
</comment>
<keyword evidence="11" id="KW-1185">Reference proteome</keyword>
<feature type="transmembrane region" description="Helical" evidence="8">
    <location>
        <begin position="15"/>
        <end position="37"/>
    </location>
</feature>
<dbReference type="PANTHER" id="PTHR45711:SF6">
    <property type="entry name" value="CHLORIDE CHANNEL PROTEIN"/>
    <property type="match status" value="1"/>
</dbReference>
<evidence type="ECO:0000256" key="7">
    <source>
        <dbReference type="ARBA" id="ARBA00023214"/>
    </source>
</evidence>
<evidence type="ECO:0000259" key="9">
    <source>
        <dbReference type="PROSITE" id="PS51202"/>
    </source>
</evidence>
<keyword evidence="2" id="KW-0813">Transport</keyword>
<feature type="domain" description="RCK C-terminal" evidence="9">
    <location>
        <begin position="428"/>
        <end position="510"/>
    </location>
</feature>
<evidence type="ECO:0000256" key="8">
    <source>
        <dbReference type="SAM" id="Phobius"/>
    </source>
</evidence>
<feature type="transmembrane region" description="Helical" evidence="8">
    <location>
        <begin position="188"/>
        <end position="208"/>
    </location>
</feature>
<gene>
    <name evidence="10" type="ORF">AALT52_02715</name>
</gene>
<feature type="transmembrane region" description="Helical" evidence="8">
    <location>
        <begin position="394"/>
        <end position="411"/>
    </location>
</feature>
<evidence type="ECO:0000313" key="11">
    <source>
        <dbReference type="Proteomes" id="UP001565236"/>
    </source>
</evidence>
<dbReference type="Gene3D" id="3.30.70.1450">
    <property type="entry name" value="Regulator of K+ conductance, C-terminal domain"/>
    <property type="match status" value="1"/>
</dbReference>
<dbReference type="Proteomes" id="UP001565236">
    <property type="component" value="Unassembled WGS sequence"/>
</dbReference>
<evidence type="ECO:0000256" key="4">
    <source>
        <dbReference type="ARBA" id="ARBA00022989"/>
    </source>
</evidence>
<feature type="transmembrane region" description="Helical" evidence="8">
    <location>
        <begin position="220"/>
        <end position="244"/>
    </location>
</feature>
<dbReference type="InterPro" id="IPR006037">
    <property type="entry name" value="RCK_C"/>
</dbReference>
<dbReference type="InterPro" id="IPR014743">
    <property type="entry name" value="Cl-channel_core"/>
</dbReference>
<keyword evidence="3 8" id="KW-0812">Transmembrane</keyword>
<dbReference type="CDD" id="cd01031">
    <property type="entry name" value="EriC"/>
    <property type="match status" value="1"/>
</dbReference>
<proteinExistence type="predicted"/>
<dbReference type="SUPFAM" id="SSF116726">
    <property type="entry name" value="TrkA C-terminal domain-like"/>
    <property type="match status" value="1"/>
</dbReference>
<feature type="transmembrane region" description="Helical" evidence="8">
    <location>
        <begin position="328"/>
        <end position="346"/>
    </location>
</feature>
<dbReference type="RefSeq" id="WP_369940955.1">
    <property type="nucleotide sequence ID" value="NZ_JBCLUF010000006.1"/>
</dbReference>
<evidence type="ECO:0000256" key="6">
    <source>
        <dbReference type="ARBA" id="ARBA00023136"/>
    </source>
</evidence>
<dbReference type="Gene3D" id="1.10.3080.10">
    <property type="entry name" value="Clc chloride channel"/>
    <property type="match status" value="1"/>
</dbReference>
<reference evidence="10 11" key="1">
    <citation type="submission" date="2024-03" db="EMBL/GenBank/DDBJ databases">
        <title>Mouse gut bacterial collection (mGBC) of GemPharmatech.</title>
        <authorList>
            <person name="He Y."/>
            <person name="Dong L."/>
            <person name="Wu D."/>
            <person name="Gao X."/>
            <person name="Lin Z."/>
        </authorList>
    </citation>
    <scope>NUCLEOTIDE SEQUENCE [LARGE SCALE GENOMIC DNA]</scope>
    <source>
        <strain evidence="10 11">15-30</strain>
    </source>
</reference>
<dbReference type="EMBL" id="JBCLUF010000006">
    <property type="protein sequence ID" value="MEY8661809.1"/>
    <property type="molecule type" value="Genomic_DNA"/>
</dbReference>
<dbReference type="Pfam" id="PF02080">
    <property type="entry name" value="TrkA_C"/>
    <property type="match status" value="1"/>
</dbReference>
<dbReference type="PROSITE" id="PS51202">
    <property type="entry name" value="RCK_C"/>
    <property type="match status" value="1"/>
</dbReference>
<dbReference type="Pfam" id="PF00654">
    <property type="entry name" value="Voltage_CLC"/>
    <property type="match status" value="1"/>
</dbReference>
<keyword evidence="6 8" id="KW-0472">Membrane</keyword>
<keyword evidence="5" id="KW-0406">Ion transport</keyword>
<evidence type="ECO:0000256" key="3">
    <source>
        <dbReference type="ARBA" id="ARBA00022692"/>
    </source>
</evidence>
<dbReference type="SUPFAM" id="SSF81340">
    <property type="entry name" value="Clc chloride channel"/>
    <property type="match status" value="1"/>
</dbReference>
<evidence type="ECO:0000256" key="5">
    <source>
        <dbReference type="ARBA" id="ARBA00023065"/>
    </source>
</evidence>
<feature type="transmembrane region" description="Helical" evidence="8">
    <location>
        <begin position="57"/>
        <end position="76"/>
    </location>
</feature>
<evidence type="ECO:0000313" key="10">
    <source>
        <dbReference type="EMBL" id="MEY8661809.1"/>
    </source>
</evidence>
<name>A0ABV4DMV4_9LACO</name>
<keyword evidence="4 8" id="KW-1133">Transmembrane helix</keyword>
<accession>A0ABV4DMV4</accession>
<dbReference type="InterPro" id="IPR036721">
    <property type="entry name" value="RCK_C_sf"/>
</dbReference>
<feature type="transmembrane region" description="Helical" evidence="8">
    <location>
        <begin position="358"/>
        <end position="382"/>
    </location>
</feature>
<feature type="transmembrane region" description="Helical" evidence="8">
    <location>
        <begin position="264"/>
        <end position="283"/>
    </location>
</feature>
<dbReference type="InterPro" id="IPR001807">
    <property type="entry name" value="ClC"/>
</dbReference>
<evidence type="ECO:0000256" key="2">
    <source>
        <dbReference type="ARBA" id="ARBA00022448"/>
    </source>
</evidence>
<organism evidence="10 11">
    <name type="scientific">Ligilactobacillus faecis</name>
    <dbReference type="NCBI Taxonomy" id="762833"/>
    <lineage>
        <taxon>Bacteria</taxon>
        <taxon>Bacillati</taxon>
        <taxon>Bacillota</taxon>
        <taxon>Bacilli</taxon>
        <taxon>Lactobacillales</taxon>
        <taxon>Lactobacillaceae</taxon>
        <taxon>Ligilactobacillus</taxon>
    </lineage>
</organism>
<dbReference type="PANTHER" id="PTHR45711">
    <property type="entry name" value="CHLORIDE CHANNEL PROTEIN"/>
    <property type="match status" value="1"/>
</dbReference>
<keyword evidence="7" id="KW-0868">Chloride</keyword>
<comment type="caution">
    <text evidence="10">The sequence shown here is derived from an EMBL/GenBank/DDBJ whole genome shotgun (WGS) entry which is preliminary data.</text>
</comment>
<sequence length="516" mass="56381">MLNFGKKLNYIRFNFILRGVLVGIVAGFIVSLFRLAIEALLEGMKKLFGQLPSTPSLWSIVIVFFLIVIFVNAKFLKKEPHISGSGIPQVEGQLLGMLELKWWPVLWRKWLGGVLAIGSGLFLGREGPSIQLGAAAGQGLAEHFKLDQTARRCLIAGGAAAGLSAAFNAPIAASLFIVEEVYHNFSPYIWTTALSAAVTANFVAFNFFGLTPVLHMQQKITFPIAAYGHLIVLGVVLGFLGLLYEYLTLNCSKFYQRLSFLQSRFYSVIPLLCLPLIGIFWPITLGGGNGLIVALPTLDLTTKALCFLFILRLLFSTLSYGSTLPGGIFLPILTLGALIGALYFKVAHASGLLADGLMINCIIYAMAGYFACIGKAPFTAILLVTEMVGTLEHLMPLALVSLTAYTVCDIFHGRPIYEAMLAKMANEPKILALRSGQQDRFEYPIFAGSKLQDRAVKDIAWPKDCLILALRRGETEYIVHGDSVMKAGDTLVILTTQSARMRINEELTRLSALGEN</sequence>